<comment type="caution">
    <text evidence="1">The sequence shown here is derived from an EMBL/GenBank/DDBJ whole genome shotgun (WGS) entry which is preliminary data.</text>
</comment>
<dbReference type="SUPFAM" id="SSF109854">
    <property type="entry name" value="DinB/YfiT-like putative metalloenzymes"/>
    <property type="match status" value="1"/>
</dbReference>
<dbReference type="EMBL" id="BMJO01000005">
    <property type="protein sequence ID" value="GGE60601.1"/>
    <property type="molecule type" value="Genomic_DNA"/>
</dbReference>
<evidence type="ECO:0000313" key="2">
    <source>
        <dbReference type="Proteomes" id="UP000622648"/>
    </source>
</evidence>
<keyword evidence="2" id="KW-1185">Reference proteome</keyword>
<name>A0ABQ1SW33_9SPHI</name>
<gene>
    <name evidence="1" type="ORF">GCM10011413_28760</name>
</gene>
<dbReference type="Proteomes" id="UP000622648">
    <property type="component" value="Unassembled WGS sequence"/>
</dbReference>
<dbReference type="RefSeq" id="WP_165877930.1">
    <property type="nucleotide sequence ID" value="NZ_BMJO01000005.1"/>
</dbReference>
<evidence type="ECO:0000313" key="1">
    <source>
        <dbReference type="EMBL" id="GGE60601.1"/>
    </source>
</evidence>
<organism evidence="1 2">
    <name type="scientific">Pedobacter psychrotolerans</name>
    <dbReference type="NCBI Taxonomy" id="1843235"/>
    <lineage>
        <taxon>Bacteria</taxon>
        <taxon>Pseudomonadati</taxon>
        <taxon>Bacteroidota</taxon>
        <taxon>Sphingobacteriia</taxon>
        <taxon>Sphingobacteriales</taxon>
        <taxon>Sphingobacteriaceae</taxon>
        <taxon>Pedobacter</taxon>
    </lineage>
</organism>
<accession>A0ABQ1SW33</accession>
<proteinExistence type="predicted"/>
<evidence type="ECO:0008006" key="3">
    <source>
        <dbReference type="Google" id="ProtNLM"/>
    </source>
</evidence>
<reference evidence="2" key="1">
    <citation type="journal article" date="2019" name="Int. J. Syst. Evol. Microbiol.">
        <title>The Global Catalogue of Microorganisms (GCM) 10K type strain sequencing project: providing services to taxonomists for standard genome sequencing and annotation.</title>
        <authorList>
            <consortium name="The Broad Institute Genomics Platform"/>
            <consortium name="The Broad Institute Genome Sequencing Center for Infectious Disease"/>
            <person name="Wu L."/>
            <person name="Ma J."/>
        </authorList>
    </citation>
    <scope>NUCLEOTIDE SEQUENCE [LARGE SCALE GENOMIC DNA]</scope>
    <source>
        <strain evidence="2">CGMCC 1.15644</strain>
    </source>
</reference>
<dbReference type="InterPro" id="IPR034660">
    <property type="entry name" value="DinB/YfiT-like"/>
</dbReference>
<protein>
    <recommendedName>
        <fullName evidence="3">DinB family protein</fullName>
    </recommendedName>
</protein>
<sequence>MDEDWNDSAKEELGGVGAGVTFMELLNGLVQHHAYHSGQIALLSKF</sequence>